<dbReference type="SUPFAM" id="SSF69318">
    <property type="entry name" value="Integrin alpha N-terminal domain"/>
    <property type="match status" value="1"/>
</dbReference>
<evidence type="ECO:0000313" key="5">
    <source>
        <dbReference type="Proteomes" id="UP000597761"/>
    </source>
</evidence>
<evidence type="ECO:0000259" key="3">
    <source>
        <dbReference type="Pfam" id="PF00188"/>
    </source>
</evidence>
<reference evidence="5" key="1">
    <citation type="journal article" date="2019" name="Int. J. Syst. Evol. Microbiol.">
        <title>The Global Catalogue of Microorganisms (GCM) 10K type strain sequencing project: providing services to taxonomists for standard genome sequencing and annotation.</title>
        <authorList>
            <consortium name="The Broad Institute Genomics Platform"/>
            <consortium name="The Broad Institute Genome Sequencing Center for Infectious Disease"/>
            <person name="Wu L."/>
            <person name="Ma J."/>
        </authorList>
    </citation>
    <scope>NUCLEOTIDE SEQUENCE [LARGE SCALE GENOMIC DNA]</scope>
    <source>
        <strain evidence="5">CGMCC 1.15480</strain>
    </source>
</reference>
<comment type="caution">
    <text evidence="4">The sequence shown here is derived from an EMBL/GenBank/DDBJ whole genome shotgun (WGS) entry which is preliminary data.</text>
</comment>
<gene>
    <name evidence="4" type="ORF">GCM10011512_03830</name>
</gene>
<feature type="chain" id="PRO_5045435425" description="SCP domain-containing protein" evidence="2">
    <location>
        <begin position="24"/>
        <end position="474"/>
    </location>
</feature>
<keyword evidence="5" id="KW-1185">Reference proteome</keyword>
<evidence type="ECO:0000256" key="1">
    <source>
        <dbReference type="SAM" id="MobiDB-lite"/>
    </source>
</evidence>
<name>A0ABQ1NQZ4_9MICC</name>
<feature type="signal peptide" evidence="2">
    <location>
        <begin position="1"/>
        <end position="23"/>
    </location>
</feature>
<dbReference type="InterPro" id="IPR028994">
    <property type="entry name" value="Integrin_alpha_N"/>
</dbReference>
<dbReference type="Gene3D" id="3.40.33.10">
    <property type="entry name" value="CAP"/>
    <property type="match status" value="1"/>
</dbReference>
<dbReference type="SUPFAM" id="SSF55797">
    <property type="entry name" value="PR-1-like"/>
    <property type="match status" value="1"/>
</dbReference>
<feature type="domain" description="SCP" evidence="3">
    <location>
        <begin position="55"/>
        <end position="156"/>
    </location>
</feature>
<dbReference type="InterPro" id="IPR035940">
    <property type="entry name" value="CAP_sf"/>
</dbReference>
<dbReference type="PANTHER" id="PTHR31157">
    <property type="entry name" value="SCP DOMAIN-CONTAINING PROTEIN"/>
    <property type="match status" value="1"/>
</dbReference>
<feature type="compositionally biased region" description="Pro residues" evidence="1">
    <location>
        <begin position="197"/>
        <end position="211"/>
    </location>
</feature>
<dbReference type="CDD" id="cd05379">
    <property type="entry name" value="CAP_bacterial"/>
    <property type="match status" value="1"/>
</dbReference>
<dbReference type="EMBL" id="BMJI01000001">
    <property type="protein sequence ID" value="GGC80336.1"/>
    <property type="molecule type" value="Genomic_DNA"/>
</dbReference>
<organism evidence="4 5">
    <name type="scientific">Tersicoccus solisilvae</name>
    <dbReference type="NCBI Taxonomy" id="1882339"/>
    <lineage>
        <taxon>Bacteria</taxon>
        <taxon>Bacillati</taxon>
        <taxon>Actinomycetota</taxon>
        <taxon>Actinomycetes</taxon>
        <taxon>Micrococcales</taxon>
        <taxon>Micrococcaceae</taxon>
        <taxon>Tersicoccus</taxon>
    </lineage>
</organism>
<dbReference type="RefSeq" id="WP_188665485.1">
    <property type="nucleotide sequence ID" value="NZ_BMJI01000001.1"/>
</dbReference>
<feature type="region of interest" description="Disordered" evidence="1">
    <location>
        <begin position="189"/>
        <end position="214"/>
    </location>
</feature>
<proteinExistence type="predicted"/>
<evidence type="ECO:0000313" key="4">
    <source>
        <dbReference type="EMBL" id="GGC80336.1"/>
    </source>
</evidence>
<keyword evidence="2" id="KW-0732">Signal</keyword>
<protein>
    <recommendedName>
        <fullName evidence="3">SCP domain-containing protein</fullName>
    </recommendedName>
</protein>
<dbReference type="InterPro" id="IPR014044">
    <property type="entry name" value="CAP_dom"/>
</dbReference>
<sequence length="474" mass="48954">MPRRFLACLLACLFSITAVTATAPVATAAPGSAPTAVRNLVRDSNLTQVRDLLAGINAYRAQKGLKPVKYSPTVSVMSQEWSDRIAADETPYNHRPLFWTDPRVGGPLLPDAMRENIAVSWSRNAADLIAWWKTSPGHNAALLKPDVNVIGIGITFTDGSPWTTPGRYTMWGVINLFGYDPVPANATATVASTPSSAPAPAPAPSPTPTPTPTGMCAAGVAGRATTTPPPAASIGSPADVLAVDPAGTLWDYPATGTGALAARRALLTGFGGAKDVFAADWNQDGVVDVVTIWRSGALTLNRGMPTGGFGTAVQIGTGWGVMTAAVGHWCTGERFPGIVAYGSAGQLTYYRNATGGTVSTAGALGGGWQGLSFSMADVDGNGAADLAVRRPDGSMLLYRSDGRGRVLAEARRSLGGGWGAVTSTRTLVGYQGAGTTGLVAKWSNGRLSYHPIAGGGLRTRTEAGGGWSPYLLVK</sequence>
<dbReference type="PANTHER" id="PTHR31157:SF1">
    <property type="entry name" value="SCP DOMAIN-CONTAINING PROTEIN"/>
    <property type="match status" value="1"/>
</dbReference>
<accession>A0ABQ1NQZ4</accession>
<evidence type="ECO:0000256" key="2">
    <source>
        <dbReference type="SAM" id="SignalP"/>
    </source>
</evidence>
<dbReference type="Pfam" id="PF00188">
    <property type="entry name" value="CAP"/>
    <property type="match status" value="1"/>
</dbReference>
<dbReference type="Proteomes" id="UP000597761">
    <property type="component" value="Unassembled WGS sequence"/>
</dbReference>